<dbReference type="SUPFAM" id="SSF56112">
    <property type="entry name" value="Protein kinase-like (PK-like)"/>
    <property type="match status" value="1"/>
</dbReference>
<dbReference type="EMBL" id="ML220131">
    <property type="protein sequence ID" value="TGZ79466.1"/>
    <property type="molecule type" value="Genomic_DNA"/>
</dbReference>
<evidence type="ECO:0000313" key="1">
    <source>
        <dbReference type="EMBL" id="TGZ79466.1"/>
    </source>
</evidence>
<reference evidence="1 2" key="1">
    <citation type="submission" date="2019-04" db="EMBL/GenBank/DDBJ databases">
        <title>Comparative genomics and transcriptomics to analyze fruiting body development in filamentous ascomycetes.</title>
        <authorList>
            <consortium name="DOE Joint Genome Institute"/>
            <person name="Lutkenhaus R."/>
            <person name="Traeger S."/>
            <person name="Breuer J."/>
            <person name="Kuo A."/>
            <person name="Lipzen A."/>
            <person name="Pangilinan J."/>
            <person name="Dilworth D."/>
            <person name="Sandor L."/>
            <person name="Poggeler S."/>
            <person name="Barry K."/>
            <person name="Grigoriev I.V."/>
            <person name="Nowrousian M."/>
        </authorList>
    </citation>
    <scope>NUCLEOTIDE SEQUENCE [LARGE SCALE GENOMIC DNA]</scope>
    <source>
        <strain evidence="1 2">CBS 389.68</strain>
    </source>
</reference>
<evidence type="ECO:0008006" key="3">
    <source>
        <dbReference type="Google" id="ProtNLM"/>
    </source>
</evidence>
<dbReference type="InterPro" id="IPR011009">
    <property type="entry name" value="Kinase-like_dom_sf"/>
</dbReference>
<protein>
    <recommendedName>
        <fullName evidence="3">Protein kinase domain-containing protein</fullName>
    </recommendedName>
</protein>
<accession>A0A4S2MQF4</accession>
<name>A0A4S2MQF4_9PEZI</name>
<dbReference type="InParanoid" id="A0A4S2MQF4"/>
<dbReference type="Gene3D" id="1.10.510.10">
    <property type="entry name" value="Transferase(Phosphotransferase) domain 1"/>
    <property type="match status" value="1"/>
</dbReference>
<proteinExistence type="predicted"/>
<gene>
    <name evidence="1" type="ORF">EX30DRAFT_397051</name>
</gene>
<keyword evidence="2" id="KW-1185">Reference proteome</keyword>
<dbReference type="AlphaFoldDB" id="A0A4S2MQF4"/>
<organism evidence="1 2">
    <name type="scientific">Ascodesmis nigricans</name>
    <dbReference type="NCBI Taxonomy" id="341454"/>
    <lineage>
        <taxon>Eukaryota</taxon>
        <taxon>Fungi</taxon>
        <taxon>Dikarya</taxon>
        <taxon>Ascomycota</taxon>
        <taxon>Pezizomycotina</taxon>
        <taxon>Pezizomycetes</taxon>
        <taxon>Pezizales</taxon>
        <taxon>Ascodesmidaceae</taxon>
        <taxon>Ascodesmis</taxon>
    </lineage>
</organism>
<dbReference type="Proteomes" id="UP000298138">
    <property type="component" value="Unassembled WGS sequence"/>
</dbReference>
<sequence>MEFLGPSVSSVICSTKILAVVSLRALLQLGEALAALHSLGMMSRHSKAPNEVYKLFGGLHAPYTPSNFPSTPVDEAAPELLLKVYSVITEKTDVWTFSCVAVEMFSEEGIPLLDGDLGYPTSQVACAFQMLGGNCVNDFPEEFRRRFKELMFADKFYDGEWNQRAMLQHWGNNLEECLKLLLANGTTAEKEAMDVLVSLYQKGLKIDPVVRASMAEILKMTREIWEPDTEI</sequence>
<evidence type="ECO:0000313" key="2">
    <source>
        <dbReference type="Proteomes" id="UP000298138"/>
    </source>
</evidence>